<dbReference type="InterPro" id="IPR023393">
    <property type="entry name" value="START-like_dom_sf"/>
</dbReference>
<name>L7LDF0_9ACTN</name>
<dbReference type="Proteomes" id="UP000053405">
    <property type="component" value="Unassembled WGS sequence"/>
</dbReference>
<proteinExistence type="predicted"/>
<comment type="caution">
    <text evidence="1">The sequence shown here is derived from an EMBL/GenBank/DDBJ whole genome shotgun (WGS) entry which is preliminary data.</text>
</comment>
<dbReference type="PANTHER" id="PTHR39683:SF4">
    <property type="entry name" value="COENZYME Q-BINDING PROTEIN COQ10 START DOMAIN-CONTAINING PROTEIN"/>
    <property type="match status" value="1"/>
</dbReference>
<dbReference type="Gene3D" id="3.30.530.20">
    <property type="match status" value="1"/>
</dbReference>
<gene>
    <name evidence="1" type="ORF">GOHSU_30_00110</name>
</gene>
<accession>L7LDF0</accession>
<protein>
    <recommendedName>
        <fullName evidence="3">Coenzyme Q-binding protein COQ10 START domain-containing protein</fullName>
    </recommendedName>
</protein>
<dbReference type="SUPFAM" id="SSF55961">
    <property type="entry name" value="Bet v1-like"/>
    <property type="match status" value="1"/>
</dbReference>
<evidence type="ECO:0000313" key="2">
    <source>
        <dbReference type="Proteomes" id="UP000053405"/>
    </source>
</evidence>
<evidence type="ECO:0000313" key="1">
    <source>
        <dbReference type="EMBL" id="GAC58087.1"/>
    </source>
</evidence>
<dbReference type="STRING" id="1121927.GOHSU_30_00110"/>
<reference evidence="1 2" key="1">
    <citation type="submission" date="2012-12" db="EMBL/GenBank/DDBJ databases">
        <title>Whole genome shotgun sequence of Gordonia hirsuta NBRC 16056.</title>
        <authorList>
            <person name="Isaki-Nakamura S."/>
            <person name="Hosoyama A."/>
            <person name="Tsuchikane K."/>
            <person name="Katsumata H."/>
            <person name="Baba S."/>
            <person name="Yamazaki S."/>
            <person name="Fujita N."/>
        </authorList>
    </citation>
    <scope>NUCLEOTIDE SEQUENCE [LARGE SCALE GENOMIC DNA]</scope>
    <source>
        <strain evidence="1 2">NBRC 16056</strain>
    </source>
</reference>
<dbReference type="EMBL" id="BANT01000030">
    <property type="protein sequence ID" value="GAC58087.1"/>
    <property type="molecule type" value="Genomic_DNA"/>
</dbReference>
<dbReference type="OrthoDB" id="4730534at2"/>
<dbReference type="eggNOG" id="ENOG5031W6N">
    <property type="taxonomic scope" value="Bacteria"/>
</dbReference>
<organism evidence="1 2">
    <name type="scientific">Gordonia hirsuta DSM 44140 = NBRC 16056</name>
    <dbReference type="NCBI Taxonomy" id="1121927"/>
    <lineage>
        <taxon>Bacteria</taxon>
        <taxon>Bacillati</taxon>
        <taxon>Actinomycetota</taxon>
        <taxon>Actinomycetes</taxon>
        <taxon>Mycobacteriales</taxon>
        <taxon>Gordoniaceae</taxon>
        <taxon>Gordonia</taxon>
    </lineage>
</organism>
<dbReference type="AlphaFoldDB" id="L7LDF0"/>
<dbReference type="PANTHER" id="PTHR39683">
    <property type="entry name" value="CONSERVED PROTEIN TB16.3"/>
    <property type="match status" value="1"/>
</dbReference>
<sequence length="160" mass="17790">MLHEKHKVVVPAPLETTLRILQDVESMDGWIRPYLPRRPRVSATTTVLERTSSGAPRLVRLKTSAAGIGDTSLTEYVWTDTGCRTMLRASKVLRASNAAIDLLPIAAGTLLTLEATVELKIRLPKLVELSFHKYQQDFTSAVTRAFIAEGRRRSAGVHQR</sequence>
<evidence type="ECO:0008006" key="3">
    <source>
        <dbReference type="Google" id="ProtNLM"/>
    </source>
</evidence>
<keyword evidence="2" id="KW-1185">Reference proteome</keyword>